<dbReference type="EMBL" id="AGNL01016930">
    <property type="protein sequence ID" value="EJK64744.1"/>
    <property type="molecule type" value="Genomic_DNA"/>
</dbReference>
<evidence type="ECO:0000256" key="1">
    <source>
        <dbReference type="SAM" id="MobiDB-lite"/>
    </source>
</evidence>
<dbReference type="AlphaFoldDB" id="K0SII2"/>
<sequence>MGQISAFFGASRYWSLIPPATVVEEAAASSNASRSLYLASLFDRTCLSTFSLSVRAAPSRLRRGRSPSSSRTCPGRPYDRPSPPFFALYFSSSLCCLLRGFLSASGEGEVASVREAGPVAGGCHGIDRVTAVVVFVGRVTTAPLGRRTLSPEFQPPRRLLVPSPGSPPSPTTGVRDRPSSSSE</sequence>
<organism evidence="2 3">
    <name type="scientific">Thalassiosira oceanica</name>
    <name type="common">Marine diatom</name>
    <dbReference type="NCBI Taxonomy" id="159749"/>
    <lineage>
        <taxon>Eukaryota</taxon>
        <taxon>Sar</taxon>
        <taxon>Stramenopiles</taxon>
        <taxon>Ochrophyta</taxon>
        <taxon>Bacillariophyta</taxon>
        <taxon>Coscinodiscophyceae</taxon>
        <taxon>Thalassiosirophycidae</taxon>
        <taxon>Thalassiosirales</taxon>
        <taxon>Thalassiosiraceae</taxon>
        <taxon>Thalassiosira</taxon>
    </lineage>
</organism>
<reference evidence="2 3" key="1">
    <citation type="journal article" date="2012" name="Genome Biol.">
        <title>Genome and low-iron response of an oceanic diatom adapted to chronic iron limitation.</title>
        <authorList>
            <person name="Lommer M."/>
            <person name="Specht M."/>
            <person name="Roy A.S."/>
            <person name="Kraemer L."/>
            <person name="Andreson R."/>
            <person name="Gutowska M.A."/>
            <person name="Wolf J."/>
            <person name="Bergner S.V."/>
            <person name="Schilhabel M.B."/>
            <person name="Klostermeier U.C."/>
            <person name="Beiko R.G."/>
            <person name="Rosenstiel P."/>
            <person name="Hippler M."/>
            <person name="Laroche J."/>
        </authorList>
    </citation>
    <scope>NUCLEOTIDE SEQUENCE [LARGE SCALE GENOMIC DNA]</scope>
    <source>
        <strain evidence="2 3">CCMP1005</strain>
    </source>
</reference>
<accession>K0SII2</accession>
<dbReference type="Proteomes" id="UP000266841">
    <property type="component" value="Unassembled WGS sequence"/>
</dbReference>
<keyword evidence="3" id="KW-1185">Reference proteome</keyword>
<name>K0SII2_THAOC</name>
<feature type="compositionally biased region" description="Basic and acidic residues" evidence="1">
    <location>
        <begin position="174"/>
        <end position="183"/>
    </location>
</feature>
<protein>
    <submittedName>
        <fullName evidence="2">Uncharacterized protein</fullName>
    </submittedName>
</protein>
<evidence type="ECO:0000313" key="3">
    <source>
        <dbReference type="Proteomes" id="UP000266841"/>
    </source>
</evidence>
<proteinExistence type="predicted"/>
<evidence type="ECO:0000313" key="2">
    <source>
        <dbReference type="EMBL" id="EJK64744.1"/>
    </source>
</evidence>
<feature type="region of interest" description="Disordered" evidence="1">
    <location>
        <begin position="146"/>
        <end position="183"/>
    </location>
</feature>
<comment type="caution">
    <text evidence="2">The sequence shown here is derived from an EMBL/GenBank/DDBJ whole genome shotgun (WGS) entry which is preliminary data.</text>
</comment>
<gene>
    <name evidence="2" type="ORF">THAOC_14490</name>
</gene>